<evidence type="ECO:0000256" key="1">
    <source>
        <dbReference type="ARBA" id="ARBA00023015"/>
    </source>
</evidence>
<dbReference type="Pfam" id="PF12833">
    <property type="entry name" value="HTH_18"/>
    <property type="match status" value="1"/>
</dbReference>
<reference evidence="5 6" key="1">
    <citation type="submission" date="2017-11" db="EMBL/GenBank/DDBJ databases">
        <title>Genome sequencing of Prevotella intermedia KCOM 2033.</title>
        <authorList>
            <person name="Kook J.-K."/>
            <person name="Park S.-N."/>
            <person name="Lim Y.K."/>
        </authorList>
    </citation>
    <scope>NUCLEOTIDE SEQUENCE [LARGE SCALE GENOMIC DNA]</scope>
    <source>
        <strain evidence="5 6">KCOM 2033</strain>
    </source>
</reference>
<evidence type="ECO:0000259" key="4">
    <source>
        <dbReference type="PROSITE" id="PS01124"/>
    </source>
</evidence>
<dbReference type="PROSITE" id="PS01124">
    <property type="entry name" value="HTH_ARAC_FAMILY_2"/>
    <property type="match status" value="1"/>
</dbReference>
<keyword evidence="3" id="KW-0804">Transcription</keyword>
<keyword evidence="1" id="KW-0805">Transcription regulation</keyword>
<accession>A0A2D3NAY3</accession>
<dbReference type="EMBL" id="CP024696">
    <property type="protein sequence ID" value="ATV51874.1"/>
    <property type="molecule type" value="Genomic_DNA"/>
</dbReference>
<evidence type="ECO:0000256" key="3">
    <source>
        <dbReference type="ARBA" id="ARBA00023163"/>
    </source>
</evidence>
<dbReference type="GO" id="GO:0043565">
    <property type="term" value="F:sequence-specific DNA binding"/>
    <property type="evidence" value="ECO:0007669"/>
    <property type="project" value="InterPro"/>
</dbReference>
<dbReference type="InterPro" id="IPR009057">
    <property type="entry name" value="Homeodomain-like_sf"/>
</dbReference>
<organism evidence="5 6">
    <name type="scientific">Prevotella intermedia</name>
    <dbReference type="NCBI Taxonomy" id="28131"/>
    <lineage>
        <taxon>Bacteria</taxon>
        <taxon>Pseudomonadati</taxon>
        <taxon>Bacteroidota</taxon>
        <taxon>Bacteroidia</taxon>
        <taxon>Bacteroidales</taxon>
        <taxon>Prevotellaceae</taxon>
        <taxon>Prevotella</taxon>
    </lineage>
</organism>
<evidence type="ECO:0000313" key="6">
    <source>
        <dbReference type="Proteomes" id="UP000229323"/>
    </source>
</evidence>
<protein>
    <submittedName>
        <fullName evidence="5">AraC family transcriptional regulator</fullName>
    </submittedName>
</protein>
<proteinExistence type="predicted"/>
<dbReference type="PANTHER" id="PTHR43280:SF32">
    <property type="entry name" value="TRANSCRIPTIONAL REGULATORY PROTEIN"/>
    <property type="match status" value="1"/>
</dbReference>
<dbReference type="SMART" id="SM00342">
    <property type="entry name" value="HTH_ARAC"/>
    <property type="match status" value="1"/>
</dbReference>
<sequence length="283" mass="32632">MAKVINDFSLGMTDFSSLEQLPDLAIVNEHIGMVLNIGPYRNNFIQVGQPYRFVEGRILMVTGGTADFELNMEQQHLEKGCIVLLMPETMMELLSCSDDFSLLGIIYKEDIPITRNIVLGATQGEWREMLRLINSLWDIVHHTPFRRETVRQLIAAIISNIQDINRIEEERHPAAKQSRQEQLFRQFKKLINEHCTIERTIPFYAGRLAITPHYLSTLVSSVSGHSVMYWINRATILQAKVLLRNKDNMIYEIADLLHFPNQSAFGSFFKRETGMTPGEYRNE</sequence>
<evidence type="ECO:0000256" key="2">
    <source>
        <dbReference type="ARBA" id="ARBA00023125"/>
    </source>
</evidence>
<evidence type="ECO:0000313" key="5">
    <source>
        <dbReference type="EMBL" id="ATV51874.1"/>
    </source>
</evidence>
<name>A0A2D3NAY3_PREIN</name>
<dbReference type="Proteomes" id="UP000229323">
    <property type="component" value="Chromosome"/>
</dbReference>
<dbReference type="AlphaFoldDB" id="A0A2D3NAY3"/>
<gene>
    <name evidence="5" type="ORF">CTM50_01580</name>
</gene>
<keyword evidence="2" id="KW-0238">DNA-binding</keyword>
<dbReference type="PANTHER" id="PTHR43280">
    <property type="entry name" value="ARAC-FAMILY TRANSCRIPTIONAL REGULATOR"/>
    <property type="match status" value="1"/>
</dbReference>
<dbReference type="Gene3D" id="1.10.10.60">
    <property type="entry name" value="Homeodomain-like"/>
    <property type="match status" value="1"/>
</dbReference>
<dbReference type="GO" id="GO:0003700">
    <property type="term" value="F:DNA-binding transcription factor activity"/>
    <property type="evidence" value="ECO:0007669"/>
    <property type="project" value="InterPro"/>
</dbReference>
<dbReference type="SUPFAM" id="SSF46689">
    <property type="entry name" value="Homeodomain-like"/>
    <property type="match status" value="1"/>
</dbReference>
<dbReference type="InterPro" id="IPR018060">
    <property type="entry name" value="HTH_AraC"/>
</dbReference>
<feature type="domain" description="HTH araC/xylS-type" evidence="4">
    <location>
        <begin position="185"/>
        <end position="283"/>
    </location>
</feature>